<sequence>MKNKTLLTIFTIFFLFIFFSCENEDHDLTLHNKDNVNINNSTNKVKNALSFLNTNFVSQSNLSARGLAKKGNLQEYSEDKIRIIHELNDEDGTPLLKLICFEDNGYILISNLENVPNPPVLFYSEEKFDKEDVNPALIRYIEEFLATHTKDGRFPTEDEDQNGDGSWDDGRDTNGSGDPRDSPYYYVENEVKRWTETIQKGPLLNTFWRQGSPYNKSCPKINGKNALVGCVAIAVGQIMNYNRKSRKNYNWDKINVNINESGELDTNHLANFLYDIGKEVKMDYGLTASSSNISRASLYFGRAGYNQKLYDYNYNTVKKSIDNNKPVYLRAASEKKGIWFIFRWGWKYTGGHAWVADGYKTVKHMKKIKIDNGNKNGGISYANRTSSTSEYIHMNWGWGKGYQSTTNGGGWCTYNYFKAPDNDETNYQYKKQMIIY</sequence>
<dbReference type="GO" id="GO:0008234">
    <property type="term" value="F:cysteine-type peptidase activity"/>
    <property type="evidence" value="ECO:0007669"/>
    <property type="project" value="InterPro"/>
</dbReference>
<dbReference type="Pfam" id="PF01640">
    <property type="entry name" value="Peptidase_C10"/>
    <property type="match status" value="1"/>
</dbReference>
<evidence type="ECO:0000256" key="1">
    <source>
        <dbReference type="SAM" id="MobiDB-lite"/>
    </source>
</evidence>
<protein>
    <recommendedName>
        <fullName evidence="4">Spi protease inhibitor domain-containing protein</fullName>
    </recommendedName>
</protein>
<dbReference type="OrthoDB" id="2235251at2"/>
<dbReference type="PROSITE" id="PS51257">
    <property type="entry name" value="PROKAR_LIPOPROTEIN"/>
    <property type="match status" value="1"/>
</dbReference>
<dbReference type="InterPro" id="IPR000200">
    <property type="entry name" value="Peptidase_C10"/>
</dbReference>
<dbReference type="GO" id="GO:0006508">
    <property type="term" value="P:proteolysis"/>
    <property type="evidence" value="ECO:0007669"/>
    <property type="project" value="InterPro"/>
</dbReference>
<dbReference type="EMBL" id="OENF01000039">
    <property type="protein sequence ID" value="SOS75580.1"/>
    <property type="molecule type" value="Genomic_DNA"/>
</dbReference>
<feature type="region of interest" description="Disordered" evidence="1">
    <location>
        <begin position="151"/>
        <end position="184"/>
    </location>
</feature>
<dbReference type="InterPro" id="IPR038765">
    <property type="entry name" value="Papain-like_cys_pep_sf"/>
</dbReference>
<accession>A0A2H1YJJ6</accession>
<reference evidence="3" key="1">
    <citation type="submission" date="2017-11" db="EMBL/GenBank/DDBJ databases">
        <authorList>
            <person name="Duchaud E."/>
        </authorList>
    </citation>
    <scope>NUCLEOTIDE SEQUENCE [LARGE SCALE GENOMIC DNA]</scope>
    <source>
        <strain evidence="3">Tenacibaculum sp. TNO020</strain>
    </source>
</reference>
<organism evidence="2 3">
    <name type="scientific">Tenacibaculum piscium</name>
    <dbReference type="NCBI Taxonomy" id="1458515"/>
    <lineage>
        <taxon>Bacteria</taxon>
        <taxon>Pseudomonadati</taxon>
        <taxon>Bacteroidota</taxon>
        <taxon>Flavobacteriia</taxon>
        <taxon>Flavobacteriales</taxon>
        <taxon>Flavobacteriaceae</taxon>
        <taxon>Tenacibaculum</taxon>
    </lineage>
</organism>
<dbReference type="Gene3D" id="3.90.70.50">
    <property type="entry name" value="Peptidase C10, streptopain"/>
    <property type="match status" value="1"/>
</dbReference>
<evidence type="ECO:0008006" key="4">
    <source>
        <dbReference type="Google" id="ProtNLM"/>
    </source>
</evidence>
<dbReference type="InterPro" id="IPR044934">
    <property type="entry name" value="Streptopain_sf"/>
</dbReference>
<dbReference type="Proteomes" id="UP000234211">
    <property type="component" value="Unassembled WGS sequence"/>
</dbReference>
<proteinExistence type="predicted"/>
<dbReference type="RefSeq" id="WP_101918198.1">
    <property type="nucleotide sequence ID" value="NZ_OENF01000039.1"/>
</dbReference>
<name>A0A2H1YJJ6_9FLAO</name>
<evidence type="ECO:0000313" key="3">
    <source>
        <dbReference type="Proteomes" id="UP000234211"/>
    </source>
</evidence>
<dbReference type="SUPFAM" id="SSF54001">
    <property type="entry name" value="Cysteine proteinases"/>
    <property type="match status" value="1"/>
</dbReference>
<gene>
    <name evidence="2" type="ORF">TNO020_440367</name>
</gene>
<keyword evidence="3" id="KW-1185">Reference proteome</keyword>
<dbReference type="AlphaFoldDB" id="A0A2H1YJJ6"/>
<evidence type="ECO:0000313" key="2">
    <source>
        <dbReference type="EMBL" id="SOS75580.1"/>
    </source>
</evidence>